<evidence type="ECO:0000313" key="8">
    <source>
        <dbReference type="EMBL" id="CAD6263246.1"/>
    </source>
</evidence>
<dbReference type="GO" id="GO:0008270">
    <property type="term" value="F:zinc ion binding"/>
    <property type="evidence" value="ECO:0007669"/>
    <property type="project" value="UniProtKB-KW"/>
</dbReference>
<keyword evidence="3" id="KW-0862">Zinc</keyword>
<dbReference type="Gene3D" id="3.30.40.10">
    <property type="entry name" value="Zinc/RING finger domain, C3HC4 (zinc finger)"/>
    <property type="match status" value="1"/>
</dbReference>
<evidence type="ECO:0000256" key="1">
    <source>
        <dbReference type="ARBA" id="ARBA00022723"/>
    </source>
</evidence>
<keyword evidence="6" id="KW-0812">Transmembrane</keyword>
<evidence type="ECO:0000256" key="4">
    <source>
        <dbReference type="PROSITE-ProRule" id="PRU00175"/>
    </source>
</evidence>
<feature type="domain" description="RING-type" evidence="7">
    <location>
        <begin position="76"/>
        <end position="124"/>
    </location>
</feature>
<evidence type="ECO:0000256" key="6">
    <source>
        <dbReference type="SAM" id="Phobius"/>
    </source>
</evidence>
<dbReference type="Proteomes" id="UP000604825">
    <property type="component" value="Unassembled WGS sequence"/>
</dbReference>
<keyword evidence="6" id="KW-0472">Membrane</keyword>
<dbReference type="EMBL" id="CAJGYO010000012">
    <property type="protein sequence ID" value="CAD6263246.1"/>
    <property type="molecule type" value="Genomic_DNA"/>
</dbReference>
<keyword evidence="9" id="KW-1185">Reference proteome</keyword>
<evidence type="ECO:0000259" key="7">
    <source>
        <dbReference type="PROSITE" id="PS50089"/>
    </source>
</evidence>
<evidence type="ECO:0000256" key="3">
    <source>
        <dbReference type="ARBA" id="ARBA00022833"/>
    </source>
</evidence>
<dbReference type="AlphaFoldDB" id="A0A811R212"/>
<protein>
    <recommendedName>
        <fullName evidence="7">RING-type domain-containing protein</fullName>
    </recommendedName>
</protein>
<evidence type="ECO:0000256" key="5">
    <source>
        <dbReference type="SAM" id="MobiDB-lite"/>
    </source>
</evidence>
<keyword evidence="6" id="KW-1133">Transmembrane helix</keyword>
<reference evidence="8" key="1">
    <citation type="submission" date="2020-10" db="EMBL/GenBank/DDBJ databases">
        <authorList>
            <person name="Han B."/>
            <person name="Lu T."/>
            <person name="Zhao Q."/>
            <person name="Huang X."/>
            <person name="Zhao Y."/>
        </authorList>
    </citation>
    <scope>NUCLEOTIDE SEQUENCE</scope>
</reference>
<dbReference type="GO" id="GO:0061630">
    <property type="term" value="F:ubiquitin protein ligase activity"/>
    <property type="evidence" value="ECO:0007669"/>
    <property type="project" value="TreeGrafter"/>
</dbReference>
<feature type="transmembrane region" description="Helical" evidence="6">
    <location>
        <begin position="20"/>
        <end position="42"/>
    </location>
</feature>
<evidence type="ECO:0000256" key="2">
    <source>
        <dbReference type="ARBA" id="ARBA00022771"/>
    </source>
</evidence>
<evidence type="ECO:0000313" key="9">
    <source>
        <dbReference type="Proteomes" id="UP000604825"/>
    </source>
</evidence>
<dbReference type="PANTHER" id="PTHR45969:SF80">
    <property type="entry name" value="RING-TYPE DOMAIN-CONTAINING PROTEIN"/>
    <property type="match status" value="1"/>
</dbReference>
<accession>A0A811R212</accession>
<organism evidence="8 9">
    <name type="scientific">Miscanthus lutarioriparius</name>
    <dbReference type="NCBI Taxonomy" id="422564"/>
    <lineage>
        <taxon>Eukaryota</taxon>
        <taxon>Viridiplantae</taxon>
        <taxon>Streptophyta</taxon>
        <taxon>Embryophyta</taxon>
        <taxon>Tracheophyta</taxon>
        <taxon>Spermatophyta</taxon>
        <taxon>Magnoliopsida</taxon>
        <taxon>Liliopsida</taxon>
        <taxon>Poales</taxon>
        <taxon>Poaceae</taxon>
        <taxon>PACMAD clade</taxon>
        <taxon>Panicoideae</taxon>
        <taxon>Andropogonodae</taxon>
        <taxon>Andropogoneae</taxon>
        <taxon>Saccharinae</taxon>
        <taxon>Miscanthus</taxon>
    </lineage>
</organism>
<keyword evidence="2 4" id="KW-0863">Zinc-finger</keyword>
<dbReference type="InterPro" id="IPR013083">
    <property type="entry name" value="Znf_RING/FYVE/PHD"/>
</dbReference>
<dbReference type="PROSITE" id="PS50089">
    <property type="entry name" value="ZF_RING_2"/>
    <property type="match status" value="1"/>
</dbReference>
<dbReference type="SUPFAM" id="SSF57850">
    <property type="entry name" value="RING/U-box"/>
    <property type="match status" value="1"/>
</dbReference>
<feature type="region of interest" description="Disordered" evidence="5">
    <location>
        <begin position="136"/>
        <end position="193"/>
    </location>
</feature>
<comment type="caution">
    <text evidence="8">The sequence shown here is derived from an EMBL/GenBank/DDBJ whole genome shotgun (WGS) entry which is preliminary data.</text>
</comment>
<sequence length="206" mass="22522">MKGKRSKDAMADDSGSVRMAIGTAVGGASIALLAGASCWLGMKAYRDGRFSRGWRRVRVWALGGVTTLEQTLAYDCAMCGHSLDQREEVRTLSCGHVFHLRKGPKCGSNIDDWLRENRMRCPACCKPVHPVLPWKAPPTSAPPPAPVPLPAQSAPSSSTSDLEAQEPRRMELEQGPPRRLALDQGRPRYPPSMWLQDALLYGSPSQ</sequence>
<dbReference type="OrthoDB" id="9984778at2759"/>
<name>A0A811R212_9POAL</name>
<feature type="compositionally biased region" description="Pro residues" evidence="5">
    <location>
        <begin position="136"/>
        <end position="149"/>
    </location>
</feature>
<gene>
    <name evidence="8" type="ORF">NCGR_LOCUS46556</name>
</gene>
<dbReference type="PANTHER" id="PTHR45969">
    <property type="entry name" value="RING ZINC FINGER PROTEIN-RELATED"/>
    <property type="match status" value="1"/>
</dbReference>
<dbReference type="GO" id="GO:0016567">
    <property type="term" value="P:protein ubiquitination"/>
    <property type="evidence" value="ECO:0007669"/>
    <property type="project" value="TreeGrafter"/>
</dbReference>
<keyword evidence="1" id="KW-0479">Metal-binding</keyword>
<proteinExistence type="predicted"/>
<dbReference type="InterPro" id="IPR001841">
    <property type="entry name" value="Znf_RING"/>
</dbReference>